<feature type="compositionally biased region" description="Acidic residues" evidence="6">
    <location>
        <begin position="443"/>
        <end position="456"/>
    </location>
</feature>
<dbReference type="Proteomes" id="UP001329825">
    <property type="component" value="Chromosome 3"/>
</dbReference>
<evidence type="ECO:0000256" key="4">
    <source>
        <dbReference type="PROSITE-ProRule" id="PRU00176"/>
    </source>
</evidence>
<keyword evidence="3" id="KW-0539">Nucleus</keyword>
<feature type="region of interest" description="Disordered" evidence="6">
    <location>
        <begin position="594"/>
        <end position="628"/>
    </location>
</feature>
<feature type="region of interest" description="Disordered" evidence="6">
    <location>
        <begin position="1"/>
        <end position="44"/>
    </location>
</feature>
<dbReference type="InterPro" id="IPR000504">
    <property type="entry name" value="RRM_dom"/>
</dbReference>
<dbReference type="InterPro" id="IPR035979">
    <property type="entry name" value="RBD_domain_sf"/>
</dbReference>
<dbReference type="PROSITE" id="PS50102">
    <property type="entry name" value="RRM"/>
    <property type="match status" value="1"/>
</dbReference>
<keyword evidence="2 4" id="KW-0694">RNA-binding</keyword>
<feature type="domain" description="RRM" evidence="7">
    <location>
        <begin position="497"/>
        <end position="575"/>
    </location>
</feature>
<dbReference type="PANTHER" id="PTHR46754">
    <property type="entry name" value="MKI67 FHA DOMAIN-INTERACTING NUCLEOLAR PHOSPHOPROTEIN"/>
    <property type="match status" value="1"/>
</dbReference>
<feature type="compositionally biased region" description="Basic and acidic residues" evidence="6">
    <location>
        <begin position="347"/>
        <end position="360"/>
    </location>
</feature>
<dbReference type="RefSeq" id="XP_062790652.1">
    <property type="nucleotide sequence ID" value="XM_062934601.1"/>
</dbReference>
<organism evidence="8 9">
    <name type="scientific">Kwoniella shivajii</name>
    <dbReference type="NCBI Taxonomy" id="564305"/>
    <lineage>
        <taxon>Eukaryota</taxon>
        <taxon>Fungi</taxon>
        <taxon>Dikarya</taxon>
        <taxon>Basidiomycota</taxon>
        <taxon>Agaricomycotina</taxon>
        <taxon>Tremellomycetes</taxon>
        <taxon>Tremellales</taxon>
        <taxon>Cryptococcaceae</taxon>
        <taxon>Kwoniella</taxon>
    </lineage>
</organism>
<evidence type="ECO:0000256" key="5">
    <source>
        <dbReference type="SAM" id="Coils"/>
    </source>
</evidence>
<sequence length="653" mass="69792">MAKRAAPSTSSAPSSKKAKPASTSKSTPKGKKAVAATTTTDSPLDAVKQVASDIINSVSEVVDNAGDLLMDDGNTPAPVSKVIEENVDVPLIKRKGKAAKGKAIEVAKDAEEAVENAIEEKTGLDVKEVKGKTNKAIKSTKKQVDNATETATETAKPLKGKAAKAASAAQDAVEKAANDPKNRKKAEDFMTSAEETVKAVAGKVGEVLNSVVDKFGEASGLTTADVNDQVEKGKKVAQKKGKQVKEAAEETIEEGKKVAGKKGQQVKKAAEDTVEEGKKAVAKKGQQAKKAAEDVVEEGKKTAGKKGKQAEQVVEEGKKVAGKKGKQATEAAAETVEQGKKVAGKKGKGEAAEEVKETTKRKAKNATDAIEPSTKKAKAAAEPVVAKGKKAVADATKSAEPIISKGKKAASAAAGKATKAVADVVQPEEEDEEYIHGFSSSDGEADSSDDESDDEDRAVAEAGRKVDMTSLPMVAKDDKSVQAKLKKASKKKDDPKGTLFLGRIPHGFYEEQMKEYFSQFGDVTRLRLARNRKTGASKHYAYLEFSSQSVAVIVAETMNNYLLMGHILKCQVIPAEKVHPDLWVGANKKFRKIPTARVEKQKHEKDRNEEEQSKADKKLLKKEGSRKRKIKDAGIDYQFEGHVSCRHRHNVMT</sequence>
<evidence type="ECO:0000313" key="8">
    <source>
        <dbReference type="EMBL" id="WRT65912.1"/>
    </source>
</evidence>
<feature type="compositionally biased region" description="Basic and acidic residues" evidence="6">
    <location>
        <begin position="268"/>
        <end position="279"/>
    </location>
</feature>
<feature type="compositionally biased region" description="Basic and acidic residues" evidence="6">
    <location>
        <begin position="597"/>
        <end position="623"/>
    </location>
</feature>
<evidence type="ECO:0000259" key="7">
    <source>
        <dbReference type="PROSITE" id="PS50102"/>
    </source>
</evidence>
<evidence type="ECO:0000256" key="6">
    <source>
        <dbReference type="SAM" id="MobiDB-lite"/>
    </source>
</evidence>
<comment type="subcellular location">
    <subcellularLocation>
        <location evidence="1">Nucleus</location>
        <location evidence="1">Nucleolus</location>
    </subcellularLocation>
</comment>
<feature type="compositionally biased region" description="Basic and acidic residues" evidence="6">
    <location>
        <begin position="457"/>
        <end position="467"/>
    </location>
</feature>
<feature type="compositionally biased region" description="Basic and acidic residues" evidence="6">
    <location>
        <begin position="243"/>
        <end position="257"/>
    </location>
</feature>
<evidence type="ECO:0000256" key="3">
    <source>
        <dbReference type="ARBA" id="ARBA00023242"/>
    </source>
</evidence>
<feature type="compositionally biased region" description="Low complexity" evidence="6">
    <location>
        <begin position="409"/>
        <end position="422"/>
    </location>
</feature>
<dbReference type="SUPFAM" id="SSF54928">
    <property type="entry name" value="RNA-binding domain, RBD"/>
    <property type="match status" value="1"/>
</dbReference>
<keyword evidence="5" id="KW-0175">Coiled coil</keyword>
<evidence type="ECO:0000256" key="2">
    <source>
        <dbReference type="ARBA" id="ARBA00022884"/>
    </source>
</evidence>
<dbReference type="SMART" id="SM00360">
    <property type="entry name" value="RRM"/>
    <property type="match status" value="1"/>
</dbReference>
<feature type="compositionally biased region" description="Low complexity" evidence="6">
    <location>
        <begin position="1"/>
        <end position="40"/>
    </location>
</feature>
<dbReference type="EMBL" id="CP141883">
    <property type="protein sequence ID" value="WRT65912.1"/>
    <property type="molecule type" value="Genomic_DNA"/>
</dbReference>
<evidence type="ECO:0000313" key="9">
    <source>
        <dbReference type="Proteomes" id="UP001329825"/>
    </source>
</evidence>
<proteinExistence type="predicted"/>
<feature type="coiled-coil region" evidence="5">
    <location>
        <begin position="100"/>
        <end position="127"/>
    </location>
</feature>
<feature type="compositionally biased region" description="Basic and acidic residues" evidence="6">
    <location>
        <begin position="290"/>
        <end position="301"/>
    </location>
</feature>
<accession>A0ABZ1CX27</accession>
<feature type="compositionally biased region" description="Basic and acidic residues" evidence="6">
    <location>
        <begin position="172"/>
        <end position="188"/>
    </location>
</feature>
<feature type="region of interest" description="Disordered" evidence="6">
    <location>
        <begin position="139"/>
        <end position="190"/>
    </location>
</feature>
<feature type="region of interest" description="Disordered" evidence="6">
    <location>
        <begin position="220"/>
        <end position="473"/>
    </location>
</feature>
<dbReference type="InterPro" id="IPR012677">
    <property type="entry name" value="Nucleotide-bd_a/b_plait_sf"/>
</dbReference>
<evidence type="ECO:0000256" key="1">
    <source>
        <dbReference type="ARBA" id="ARBA00004604"/>
    </source>
</evidence>
<dbReference type="CDD" id="cd12307">
    <property type="entry name" value="RRM_NIFK_like"/>
    <property type="match status" value="1"/>
</dbReference>
<dbReference type="Pfam" id="PF00076">
    <property type="entry name" value="RRM_1"/>
    <property type="match status" value="1"/>
</dbReference>
<dbReference type="Gene3D" id="3.30.70.330">
    <property type="match status" value="1"/>
</dbReference>
<dbReference type="GeneID" id="87954994"/>
<reference evidence="8 9" key="1">
    <citation type="submission" date="2024-01" db="EMBL/GenBank/DDBJ databases">
        <title>Comparative genomics of Cryptococcus and Kwoniella reveals pathogenesis evolution and contrasting modes of karyotype evolution via chromosome fusion or intercentromeric recombination.</title>
        <authorList>
            <person name="Coelho M.A."/>
            <person name="David-Palma M."/>
            <person name="Shea T."/>
            <person name="Bowers K."/>
            <person name="McGinley-Smith S."/>
            <person name="Mohammad A.W."/>
            <person name="Gnirke A."/>
            <person name="Yurkov A.M."/>
            <person name="Nowrousian M."/>
            <person name="Sun S."/>
            <person name="Cuomo C.A."/>
            <person name="Heitman J."/>
        </authorList>
    </citation>
    <scope>NUCLEOTIDE SEQUENCE [LARGE SCALE GENOMIC DNA]</scope>
    <source>
        <strain evidence="8">CBS 11374</strain>
    </source>
</reference>
<name>A0ABZ1CX27_9TREE</name>
<gene>
    <name evidence="8" type="ORF">IL334_002863</name>
</gene>
<protein>
    <recommendedName>
        <fullName evidence="7">RRM domain-containing protein</fullName>
    </recommendedName>
</protein>
<keyword evidence="9" id="KW-1185">Reference proteome</keyword>